<dbReference type="RefSeq" id="XP_033681075.1">
    <property type="nucleotide sequence ID" value="XM_033836104.1"/>
</dbReference>
<keyword evidence="3" id="KW-1185">Reference proteome</keyword>
<dbReference type="Proteomes" id="UP000800094">
    <property type="component" value="Unassembled WGS sequence"/>
</dbReference>
<sequence length="212" mass="23965">MCRGVGRDAQSARVGEYIIRCTGCEEAYFELLRLSTLLTFSLSPLLVFQDYTSILFCFPYIFRSTRTLVVPSRPLQPFSFQFGSHILSPGRSDQFLHHDPSHSNGTLPGPKRAITERQHRPPLFPTADVALLAERRILLLVLRLEPDVLHPTERQSAKREIGLHRVLSVQALTLKTPRAIALSTATKTQKHENDCISILQGRFRPSKFTVCV</sequence>
<proteinExistence type="predicted"/>
<name>A0A6A6I6T4_9PLEO</name>
<gene>
    <name evidence="2" type="ORF">BU26DRAFT_61544</name>
</gene>
<dbReference type="EMBL" id="ML987199">
    <property type="protein sequence ID" value="KAF2246071.1"/>
    <property type="molecule type" value="Genomic_DNA"/>
</dbReference>
<dbReference type="AlphaFoldDB" id="A0A6A6I6T4"/>
<feature type="region of interest" description="Disordered" evidence="1">
    <location>
        <begin position="95"/>
        <end position="118"/>
    </location>
</feature>
<dbReference type="GeneID" id="54589434"/>
<organism evidence="2 3">
    <name type="scientific">Trematosphaeria pertusa</name>
    <dbReference type="NCBI Taxonomy" id="390896"/>
    <lineage>
        <taxon>Eukaryota</taxon>
        <taxon>Fungi</taxon>
        <taxon>Dikarya</taxon>
        <taxon>Ascomycota</taxon>
        <taxon>Pezizomycotina</taxon>
        <taxon>Dothideomycetes</taxon>
        <taxon>Pleosporomycetidae</taxon>
        <taxon>Pleosporales</taxon>
        <taxon>Massarineae</taxon>
        <taxon>Trematosphaeriaceae</taxon>
        <taxon>Trematosphaeria</taxon>
    </lineage>
</organism>
<accession>A0A6A6I6T4</accession>
<evidence type="ECO:0000313" key="2">
    <source>
        <dbReference type="EMBL" id="KAF2246071.1"/>
    </source>
</evidence>
<evidence type="ECO:0000313" key="3">
    <source>
        <dbReference type="Proteomes" id="UP000800094"/>
    </source>
</evidence>
<protein>
    <submittedName>
        <fullName evidence="2">Uncharacterized protein</fullName>
    </submittedName>
</protein>
<reference evidence="2" key="1">
    <citation type="journal article" date="2020" name="Stud. Mycol.">
        <title>101 Dothideomycetes genomes: a test case for predicting lifestyles and emergence of pathogens.</title>
        <authorList>
            <person name="Haridas S."/>
            <person name="Albert R."/>
            <person name="Binder M."/>
            <person name="Bloem J."/>
            <person name="Labutti K."/>
            <person name="Salamov A."/>
            <person name="Andreopoulos B."/>
            <person name="Baker S."/>
            <person name="Barry K."/>
            <person name="Bills G."/>
            <person name="Bluhm B."/>
            <person name="Cannon C."/>
            <person name="Castanera R."/>
            <person name="Culley D."/>
            <person name="Daum C."/>
            <person name="Ezra D."/>
            <person name="Gonzalez J."/>
            <person name="Henrissat B."/>
            <person name="Kuo A."/>
            <person name="Liang C."/>
            <person name="Lipzen A."/>
            <person name="Lutzoni F."/>
            <person name="Magnuson J."/>
            <person name="Mondo S."/>
            <person name="Nolan M."/>
            <person name="Ohm R."/>
            <person name="Pangilinan J."/>
            <person name="Park H.-J."/>
            <person name="Ramirez L."/>
            <person name="Alfaro M."/>
            <person name="Sun H."/>
            <person name="Tritt A."/>
            <person name="Yoshinaga Y."/>
            <person name="Zwiers L.-H."/>
            <person name="Turgeon B."/>
            <person name="Goodwin S."/>
            <person name="Spatafora J."/>
            <person name="Crous P."/>
            <person name="Grigoriev I."/>
        </authorList>
    </citation>
    <scope>NUCLEOTIDE SEQUENCE</scope>
    <source>
        <strain evidence="2">CBS 122368</strain>
    </source>
</reference>
<evidence type="ECO:0000256" key="1">
    <source>
        <dbReference type="SAM" id="MobiDB-lite"/>
    </source>
</evidence>